<dbReference type="AlphaFoldDB" id="A0A829YEC0"/>
<protein>
    <recommendedName>
        <fullName evidence="1">FHA domain-containing protein</fullName>
    </recommendedName>
</protein>
<dbReference type="SUPFAM" id="SSF49879">
    <property type="entry name" value="SMAD/FHA domain"/>
    <property type="match status" value="1"/>
</dbReference>
<dbReference type="PROSITE" id="PS50006">
    <property type="entry name" value="FHA_DOMAIN"/>
    <property type="match status" value="1"/>
</dbReference>
<evidence type="ECO:0000313" key="3">
    <source>
        <dbReference type="Proteomes" id="UP000445000"/>
    </source>
</evidence>
<dbReference type="RefSeq" id="WP_161812683.1">
    <property type="nucleotide sequence ID" value="NZ_BLJN01000003.1"/>
</dbReference>
<keyword evidence="3" id="KW-1185">Reference proteome</keyword>
<comment type="caution">
    <text evidence="2">The sequence shown here is derived from an EMBL/GenBank/DDBJ whole genome shotgun (WGS) entry which is preliminary data.</text>
</comment>
<accession>A0A829YEC0</accession>
<dbReference type="SMART" id="SM00240">
    <property type="entry name" value="FHA"/>
    <property type="match status" value="1"/>
</dbReference>
<organism evidence="2 3">
    <name type="scientific">Steroidobacter agaridevorans</name>
    <dbReference type="NCBI Taxonomy" id="2695856"/>
    <lineage>
        <taxon>Bacteria</taxon>
        <taxon>Pseudomonadati</taxon>
        <taxon>Pseudomonadota</taxon>
        <taxon>Gammaproteobacteria</taxon>
        <taxon>Steroidobacterales</taxon>
        <taxon>Steroidobacteraceae</taxon>
        <taxon>Steroidobacter</taxon>
    </lineage>
</organism>
<proteinExistence type="predicted"/>
<dbReference type="Gene3D" id="3.90.640.10">
    <property type="entry name" value="Actin, Chain A, domain 4"/>
    <property type="match status" value="1"/>
</dbReference>
<dbReference type="Gene3D" id="2.60.200.20">
    <property type="match status" value="1"/>
</dbReference>
<feature type="domain" description="FHA" evidence="1">
    <location>
        <begin position="379"/>
        <end position="432"/>
    </location>
</feature>
<dbReference type="InterPro" id="IPR008984">
    <property type="entry name" value="SMAD_FHA_dom_sf"/>
</dbReference>
<evidence type="ECO:0000259" key="1">
    <source>
        <dbReference type="PROSITE" id="PS50006"/>
    </source>
</evidence>
<dbReference type="CDD" id="cd00060">
    <property type="entry name" value="FHA"/>
    <property type="match status" value="1"/>
</dbReference>
<dbReference type="InterPro" id="IPR000253">
    <property type="entry name" value="FHA_dom"/>
</dbReference>
<sequence>MLALELIDAALVVARKHGDNVDVIADAPGVALLEDQTTVTGLDALQRLRVKPLLANTNFWRGLSTQPLTRPSRVAGTTADVAFAQAESLLGRFKQDNEGVLLAVPAGYSREQLGLLLGVINETGVRVAGLVDAALAACSLEPAPARVLHLDLELHQALLTVLEYSGGEYPGLKRSRYEIALRHGLLGIHQTLAQFIAENFVRKTRFDPLHEAASEQRLVDQLPAWLGELQQAETITLSFQFGDRELQLEMERAQLIAAAEPHYLELLRLVQNARVAGMPIELRVSQRVAALPGLLDRLRTLRDCTIQVLPPAAAAWGALQHEASVRRGPDALALIYQLPVPRADTDEVQASDVEATPPQLRPTHVLFQGRAWSITAQPLTIGWAVEGRPRALTLPSALPGISRAHCTVVRRNGAVMVEDHSTYGSFVNDEKVSGRTALTVGDRLRLGSPGITLELIQLVDDDGAPQD</sequence>
<name>A0A829YEC0_9GAMM</name>
<dbReference type="EMBL" id="BLJN01000003">
    <property type="protein sequence ID" value="GFE80976.1"/>
    <property type="molecule type" value="Genomic_DNA"/>
</dbReference>
<reference evidence="3" key="1">
    <citation type="submission" date="2020-01" db="EMBL/GenBank/DDBJ databases">
        <title>'Steroidobacter agaridevorans' sp. nov., agar-degrading bacteria isolated from rhizosphere soils.</title>
        <authorList>
            <person name="Ikenaga M."/>
            <person name="Kataoka M."/>
            <person name="Murouchi A."/>
            <person name="Katsuragi S."/>
            <person name="Sakai M."/>
        </authorList>
    </citation>
    <scope>NUCLEOTIDE SEQUENCE [LARGE SCALE GENOMIC DNA]</scope>
    <source>
        <strain evidence="3">YU21-B</strain>
    </source>
</reference>
<dbReference type="Pfam" id="PF00498">
    <property type="entry name" value="FHA"/>
    <property type="match status" value="1"/>
</dbReference>
<evidence type="ECO:0000313" key="2">
    <source>
        <dbReference type="EMBL" id="GFE80976.1"/>
    </source>
</evidence>
<dbReference type="Proteomes" id="UP000445000">
    <property type="component" value="Unassembled WGS sequence"/>
</dbReference>
<gene>
    <name evidence="2" type="ORF">GCM10011487_29760</name>
</gene>
<dbReference type="Gene3D" id="3.30.420.40">
    <property type="match status" value="2"/>
</dbReference>